<protein>
    <submittedName>
        <fullName evidence="3">Tripartite ATP-independent transporter solute receptor, DctP family</fullName>
    </submittedName>
</protein>
<dbReference type="GO" id="GO:0030246">
    <property type="term" value="F:carbohydrate binding"/>
    <property type="evidence" value="ECO:0007669"/>
    <property type="project" value="TreeGrafter"/>
</dbReference>
<dbReference type="CDD" id="cd13671">
    <property type="entry name" value="PBP2_TRAP_SBP_like_3"/>
    <property type="match status" value="1"/>
</dbReference>
<dbReference type="NCBIfam" id="TIGR00787">
    <property type="entry name" value="dctP"/>
    <property type="match status" value="1"/>
</dbReference>
<dbReference type="Gene3D" id="3.40.190.170">
    <property type="entry name" value="Bacterial extracellular solute-binding protein, family 7"/>
    <property type="match status" value="1"/>
</dbReference>
<dbReference type="PIRSF" id="PIRSF006470">
    <property type="entry name" value="DctB"/>
    <property type="match status" value="1"/>
</dbReference>
<dbReference type="PANTHER" id="PTHR33376">
    <property type="match status" value="1"/>
</dbReference>
<gene>
    <name evidence="3" type="ORF">SAMN02745178_01815</name>
</gene>
<evidence type="ECO:0000313" key="3">
    <source>
        <dbReference type="EMBL" id="SKA88083.1"/>
    </source>
</evidence>
<evidence type="ECO:0000313" key="4">
    <source>
        <dbReference type="Proteomes" id="UP000190286"/>
    </source>
</evidence>
<dbReference type="NCBIfam" id="NF037995">
    <property type="entry name" value="TRAP_S1"/>
    <property type="match status" value="1"/>
</dbReference>
<dbReference type="InterPro" id="IPR038404">
    <property type="entry name" value="TRAP_DctP_sf"/>
</dbReference>
<dbReference type="GeneID" id="93338272"/>
<dbReference type="InterPro" id="IPR018389">
    <property type="entry name" value="DctP_fam"/>
</dbReference>
<dbReference type="GO" id="GO:0055085">
    <property type="term" value="P:transmembrane transport"/>
    <property type="evidence" value="ECO:0007669"/>
    <property type="project" value="InterPro"/>
</dbReference>
<feature type="signal peptide" evidence="2">
    <location>
        <begin position="1"/>
        <end position="24"/>
    </location>
</feature>
<name>A0A1T4XEZ5_9FIRM</name>
<sequence length="345" mass="37732">MFKKFAALAAAAALSLGVMTGCGASGTTADSTGYSAENPLVLTLAHGLSETHTVHIAMTQFADEVAEKTDGRIQVKIFPNGQLGSENENLEQLQAGVIAMTKVSAPGLATYNDAFNTFGLPYIFNDTDDFYHVMDSQEMQDFFLSTGDDGFVTLTYYTSGARSFYTKDRAIRTPADLKGLKIRVQDMKSQTDMMSYLGGIPVAMSYGDVYTSLQTGIIDGTENNETALTTGKHGEVCKVYSVDQHAMIPDVLIMSEKVWETISPEDQEIILEAAHDSTDAHKVMWDTAVEEAVKEAQETMGVEFVYDVDKEAFREATQPMIEAYEEQYPGVKTLLDTIDAARGEE</sequence>
<dbReference type="AlphaFoldDB" id="A0A1T4XEZ5"/>
<dbReference type="Proteomes" id="UP000190286">
    <property type="component" value="Unassembled WGS sequence"/>
</dbReference>
<dbReference type="InterPro" id="IPR004682">
    <property type="entry name" value="TRAP_DctP"/>
</dbReference>
<keyword evidence="1 2" id="KW-0732">Signal</keyword>
<dbReference type="OrthoDB" id="9815946at2"/>
<organism evidence="3 4">
    <name type="scientific">Gemmiger formicilis</name>
    <dbReference type="NCBI Taxonomy" id="745368"/>
    <lineage>
        <taxon>Bacteria</taxon>
        <taxon>Bacillati</taxon>
        <taxon>Bacillota</taxon>
        <taxon>Clostridia</taxon>
        <taxon>Eubacteriales</taxon>
        <taxon>Gemmiger</taxon>
    </lineage>
</organism>
<dbReference type="RefSeq" id="WP_078784727.1">
    <property type="nucleotide sequence ID" value="NZ_CABIYV010000001.1"/>
</dbReference>
<dbReference type="PROSITE" id="PS51257">
    <property type="entry name" value="PROKAR_LIPOPROTEIN"/>
    <property type="match status" value="1"/>
</dbReference>
<reference evidence="3 4" key="1">
    <citation type="submission" date="2017-02" db="EMBL/GenBank/DDBJ databases">
        <authorList>
            <person name="Peterson S.W."/>
        </authorList>
    </citation>
    <scope>NUCLEOTIDE SEQUENCE [LARGE SCALE GENOMIC DNA]</scope>
    <source>
        <strain evidence="3 4">ATCC 27749</strain>
    </source>
</reference>
<dbReference type="Pfam" id="PF03480">
    <property type="entry name" value="DctP"/>
    <property type="match status" value="1"/>
</dbReference>
<keyword evidence="3" id="KW-0675">Receptor</keyword>
<dbReference type="PANTHER" id="PTHR33376:SF2">
    <property type="entry name" value="DICARBOXYLATE-BINDING PERIPLASMIC PROTEIN"/>
    <property type="match status" value="1"/>
</dbReference>
<accession>A0A1T4XEZ5</accession>
<keyword evidence="4" id="KW-1185">Reference proteome</keyword>
<feature type="chain" id="PRO_5010562943" evidence="2">
    <location>
        <begin position="25"/>
        <end position="345"/>
    </location>
</feature>
<dbReference type="STRING" id="745368.SAMN02745178_01815"/>
<proteinExistence type="predicted"/>
<evidence type="ECO:0000256" key="1">
    <source>
        <dbReference type="ARBA" id="ARBA00022729"/>
    </source>
</evidence>
<evidence type="ECO:0000256" key="2">
    <source>
        <dbReference type="SAM" id="SignalP"/>
    </source>
</evidence>
<dbReference type="GO" id="GO:0030288">
    <property type="term" value="C:outer membrane-bounded periplasmic space"/>
    <property type="evidence" value="ECO:0007669"/>
    <property type="project" value="InterPro"/>
</dbReference>
<dbReference type="EMBL" id="FUYF01000009">
    <property type="protein sequence ID" value="SKA88083.1"/>
    <property type="molecule type" value="Genomic_DNA"/>
</dbReference>
<dbReference type="SUPFAM" id="SSF53850">
    <property type="entry name" value="Periplasmic binding protein-like II"/>
    <property type="match status" value="1"/>
</dbReference>